<dbReference type="Pfam" id="PF08461">
    <property type="entry name" value="WHD_RNase_R"/>
    <property type="match status" value="1"/>
</dbReference>
<dbReference type="InterPro" id="IPR012340">
    <property type="entry name" value="NA-bd_OB-fold"/>
</dbReference>
<sequence>MTVKDPHLDREAEKYENPIPSREFILDYLQQHPGPATHEQLCTALRLGDEERQEALRRRLRAMERDGQLIFTRKGGYGLVNKMDLISGRVQGHRDGFGFVIPDDGSDDLYLHNRQMRSVFEGDKVLVRVRGLDARGRREAAIVEVLERRVQRLVGRYFEEYGIAYVAPDNTRIAQDIMIQQDGGVRVRQGQVVLVEIEQYPTKTSLAIGRVVQILGDHLAPGMETQVAIYNYGIPFVWPAEVEQQIEALSEEVSEADKQGRVDLRHLPLVTIDGEDARDFDDAVYAEPKRSGGWRLFVAIADVSHYVKPNSALDREALKRGNSVYFPSQVVPMLPEKLSNGLCSLNPQVDRLAMVCEMTISANGKISSYRFYEAVFHSHARLTYTKVSHILERPKSNEGRSLRKRYAELVPHLENLYALYQALLQARHLRGAMDFDTTETRILFGEGRKIEQIVPVVRNDAHRLIEECMLCANVSAARFLEKHKVPTLYRVHEGPKPEKLDKLRSYLGELGLNLGGGLKPTPMDYQLLMEQIKGRPDAHLIQTMLLRSMSQAVYSPDNQGHFGLGYKAYAHFTSPIRRYPDLLVHRALKALIRSEQEGSLPGYPYSGSDMVTYGEQCSMTERRADEATRDVAAWLKCEYMSHHQGEEFEGVISGVTSFGCFVELTDIYVEGLIHVSSLPGDYYHFDAAHQRLKGERTGKSFRMGDKVRVRLSRVDLDERKIDFDLLAGPFRRHLTQGKTSQERPVPAAPELNKKARKQEIKEHVKGKRKAKEAKRAQKKGKKSKKTKAAKSKG</sequence>
<dbReference type="CDD" id="cd04471">
    <property type="entry name" value="S1_RNase_R"/>
    <property type="match status" value="1"/>
</dbReference>
<gene>
    <name evidence="8 11" type="primary">rnr</name>
    <name evidence="11" type="ORF">ACFFLH_08895</name>
</gene>
<dbReference type="SUPFAM" id="SSF50249">
    <property type="entry name" value="Nucleic acid-binding proteins"/>
    <property type="match status" value="4"/>
</dbReference>
<dbReference type="EC" id="3.1.13.1" evidence="8"/>
<dbReference type="SMART" id="SM00357">
    <property type="entry name" value="CSP"/>
    <property type="match status" value="1"/>
</dbReference>
<dbReference type="NCBIfam" id="NF008648">
    <property type="entry name" value="PRK11642.1"/>
    <property type="match status" value="1"/>
</dbReference>
<dbReference type="InterPro" id="IPR013223">
    <property type="entry name" value="RNase_B_OB_dom"/>
</dbReference>
<feature type="compositionally biased region" description="Basic and acidic residues" evidence="9">
    <location>
        <begin position="751"/>
        <end position="763"/>
    </location>
</feature>
<comment type="caution">
    <text evidence="11">The sequence shown here is derived from an EMBL/GenBank/DDBJ whole genome shotgun (WGS) entry which is preliminary data.</text>
</comment>
<dbReference type="HAMAP" id="MF_01895">
    <property type="entry name" value="RNase_R"/>
    <property type="match status" value="1"/>
</dbReference>
<keyword evidence="4 8" id="KW-0540">Nuclease</keyword>
<dbReference type="RefSeq" id="WP_051527485.1">
    <property type="nucleotide sequence ID" value="NZ_JBHLZN010000002.1"/>
</dbReference>
<accession>A0ABV5ZB98</accession>
<dbReference type="PROSITE" id="PS50126">
    <property type="entry name" value="S1"/>
    <property type="match status" value="1"/>
</dbReference>
<dbReference type="InterPro" id="IPR040476">
    <property type="entry name" value="CSD2"/>
</dbReference>
<dbReference type="Pfam" id="PF17876">
    <property type="entry name" value="CSD2"/>
    <property type="match status" value="1"/>
</dbReference>
<keyword evidence="7 8" id="KW-0694">RNA-binding</keyword>
<evidence type="ECO:0000256" key="1">
    <source>
        <dbReference type="ARBA" id="ARBA00001849"/>
    </source>
</evidence>
<name>A0ABV5ZB98_9GAMM</name>
<dbReference type="PANTHER" id="PTHR23355">
    <property type="entry name" value="RIBONUCLEASE"/>
    <property type="match status" value="1"/>
</dbReference>
<dbReference type="InterPro" id="IPR011805">
    <property type="entry name" value="RNase_R"/>
</dbReference>
<dbReference type="Pfam" id="PF08206">
    <property type="entry name" value="OB_RNB"/>
    <property type="match status" value="1"/>
</dbReference>
<feature type="compositionally biased region" description="Basic residues" evidence="9">
    <location>
        <begin position="764"/>
        <end position="793"/>
    </location>
</feature>
<dbReference type="NCBIfam" id="TIGR00358">
    <property type="entry name" value="3_prime_RNase"/>
    <property type="match status" value="1"/>
</dbReference>
<keyword evidence="12" id="KW-1185">Reference proteome</keyword>
<dbReference type="PROSITE" id="PS01175">
    <property type="entry name" value="RIBONUCLEASE_II"/>
    <property type="match status" value="1"/>
</dbReference>
<comment type="similarity">
    <text evidence="8">Belongs to the RNR ribonuclease family. RNase R subfamily.</text>
</comment>
<comment type="function">
    <text evidence="8">3'-5' exoribonuclease that releases 5'-nucleoside monophosphates and is involved in maturation of structured RNAs.</text>
</comment>
<dbReference type="InterPro" id="IPR001900">
    <property type="entry name" value="RNase_II/R"/>
</dbReference>
<comment type="catalytic activity">
    <reaction evidence="1 8">
        <text>Exonucleolytic cleavage in the 3'- to 5'-direction to yield nucleoside 5'-phosphates.</text>
        <dbReference type="EC" id="3.1.13.1"/>
    </reaction>
</comment>
<dbReference type="InterPro" id="IPR004476">
    <property type="entry name" value="RNase_II/RNase_R"/>
</dbReference>
<comment type="subcellular location">
    <subcellularLocation>
        <location evidence="2 8">Cytoplasm</location>
    </subcellularLocation>
</comment>
<evidence type="ECO:0000256" key="5">
    <source>
        <dbReference type="ARBA" id="ARBA00022801"/>
    </source>
</evidence>
<evidence type="ECO:0000256" key="8">
    <source>
        <dbReference type="HAMAP-Rule" id="MF_01895"/>
    </source>
</evidence>
<evidence type="ECO:0000256" key="7">
    <source>
        <dbReference type="ARBA" id="ARBA00022884"/>
    </source>
</evidence>
<evidence type="ECO:0000259" key="10">
    <source>
        <dbReference type="PROSITE" id="PS50126"/>
    </source>
</evidence>
<dbReference type="InterPro" id="IPR003029">
    <property type="entry name" value="S1_domain"/>
</dbReference>
<dbReference type="InterPro" id="IPR050180">
    <property type="entry name" value="RNR_Ribonuclease"/>
</dbReference>
<keyword evidence="6 8" id="KW-0269">Exonuclease</keyword>
<dbReference type="Proteomes" id="UP001589628">
    <property type="component" value="Unassembled WGS sequence"/>
</dbReference>
<dbReference type="InterPro" id="IPR011129">
    <property type="entry name" value="CSD"/>
</dbReference>
<dbReference type="GO" id="GO:0008859">
    <property type="term" value="F:exoribonuclease II activity"/>
    <property type="evidence" value="ECO:0007669"/>
    <property type="project" value="UniProtKB-EC"/>
</dbReference>
<dbReference type="SMART" id="SM00316">
    <property type="entry name" value="S1"/>
    <property type="match status" value="2"/>
</dbReference>
<feature type="domain" description="S1 motif" evidence="10">
    <location>
        <begin position="645"/>
        <end position="726"/>
    </location>
</feature>
<protein>
    <recommendedName>
        <fullName evidence="8">Ribonuclease R</fullName>
        <shortName evidence="8">RNase R</shortName>
        <ecNumber evidence="8">3.1.13.1</ecNumber>
    </recommendedName>
</protein>
<keyword evidence="3 8" id="KW-0963">Cytoplasm</keyword>
<dbReference type="Pfam" id="PF00773">
    <property type="entry name" value="RNB"/>
    <property type="match status" value="1"/>
</dbReference>
<evidence type="ECO:0000256" key="3">
    <source>
        <dbReference type="ARBA" id="ARBA00022490"/>
    </source>
</evidence>
<evidence type="ECO:0000256" key="6">
    <source>
        <dbReference type="ARBA" id="ARBA00022839"/>
    </source>
</evidence>
<evidence type="ECO:0000313" key="11">
    <source>
        <dbReference type="EMBL" id="MFB9886525.1"/>
    </source>
</evidence>
<organism evidence="11 12">
    <name type="scientific">Balneatrix alpica</name>
    <dbReference type="NCBI Taxonomy" id="75684"/>
    <lineage>
        <taxon>Bacteria</taxon>
        <taxon>Pseudomonadati</taxon>
        <taxon>Pseudomonadota</taxon>
        <taxon>Gammaproteobacteria</taxon>
        <taxon>Oceanospirillales</taxon>
        <taxon>Balneatrichaceae</taxon>
        <taxon>Balneatrix</taxon>
    </lineage>
</organism>
<reference evidence="11 12" key="1">
    <citation type="submission" date="2024-09" db="EMBL/GenBank/DDBJ databases">
        <authorList>
            <person name="Sun Q."/>
            <person name="Mori K."/>
        </authorList>
    </citation>
    <scope>NUCLEOTIDE SEQUENCE [LARGE SCALE GENOMIC DNA]</scope>
    <source>
        <strain evidence="11 12">ATCC 51285</strain>
    </source>
</reference>
<dbReference type="Gene3D" id="2.40.50.140">
    <property type="entry name" value="Nucleic acid-binding proteins"/>
    <property type="match status" value="2"/>
</dbReference>
<dbReference type="InterPro" id="IPR022966">
    <property type="entry name" value="RNase_II/R_CS"/>
</dbReference>
<dbReference type="PANTHER" id="PTHR23355:SF9">
    <property type="entry name" value="DIS3-LIKE EXONUCLEASE 2"/>
    <property type="match status" value="1"/>
</dbReference>
<evidence type="ECO:0000256" key="2">
    <source>
        <dbReference type="ARBA" id="ARBA00004496"/>
    </source>
</evidence>
<feature type="region of interest" description="Disordered" evidence="9">
    <location>
        <begin position="736"/>
        <end position="793"/>
    </location>
</feature>
<proteinExistence type="inferred from homology"/>
<evidence type="ECO:0000313" key="12">
    <source>
        <dbReference type="Proteomes" id="UP001589628"/>
    </source>
</evidence>
<dbReference type="EMBL" id="JBHLZN010000002">
    <property type="protein sequence ID" value="MFB9886525.1"/>
    <property type="molecule type" value="Genomic_DNA"/>
</dbReference>
<evidence type="ECO:0000256" key="9">
    <source>
        <dbReference type="SAM" id="MobiDB-lite"/>
    </source>
</evidence>
<dbReference type="NCBIfam" id="TIGR02063">
    <property type="entry name" value="RNase_R"/>
    <property type="match status" value="1"/>
</dbReference>
<dbReference type="InterPro" id="IPR013668">
    <property type="entry name" value="RNase_R_HTH_12"/>
</dbReference>
<keyword evidence="5 8" id="KW-0378">Hydrolase</keyword>
<dbReference type="Pfam" id="PF00575">
    <property type="entry name" value="S1"/>
    <property type="match status" value="1"/>
</dbReference>
<evidence type="ECO:0000256" key="4">
    <source>
        <dbReference type="ARBA" id="ARBA00022722"/>
    </source>
</evidence>
<dbReference type="SMART" id="SM00955">
    <property type="entry name" value="RNB"/>
    <property type="match status" value="1"/>
</dbReference>